<dbReference type="Pfam" id="PF06114">
    <property type="entry name" value="Peptidase_M78"/>
    <property type="match status" value="1"/>
</dbReference>
<dbReference type="AlphaFoldDB" id="A9WD61"/>
<dbReference type="STRING" id="324602.Caur_1811"/>
<dbReference type="EMBL" id="CP000909">
    <property type="protein sequence ID" value="ABY35028.1"/>
    <property type="molecule type" value="Genomic_DNA"/>
</dbReference>
<accession>A9WD61</accession>
<name>A9WD61_CHLAA</name>
<dbReference type="InterPro" id="IPR010359">
    <property type="entry name" value="IrrE_HExxH"/>
</dbReference>
<organism evidence="2 3">
    <name type="scientific">Chloroflexus aurantiacus (strain ATCC 29366 / DSM 635 / J-10-fl)</name>
    <dbReference type="NCBI Taxonomy" id="324602"/>
    <lineage>
        <taxon>Bacteria</taxon>
        <taxon>Bacillati</taxon>
        <taxon>Chloroflexota</taxon>
        <taxon>Chloroflexia</taxon>
        <taxon>Chloroflexales</taxon>
        <taxon>Chloroflexineae</taxon>
        <taxon>Chloroflexaceae</taxon>
        <taxon>Chloroflexus</taxon>
    </lineage>
</organism>
<dbReference type="KEGG" id="cau:Caur_1811"/>
<evidence type="ECO:0000259" key="1">
    <source>
        <dbReference type="Pfam" id="PF06114"/>
    </source>
</evidence>
<dbReference type="PATRIC" id="fig|324602.8.peg.2064"/>
<dbReference type="RefSeq" id="WP_012257682.1">
    <property type="nucleotide sequence ID" value="NC_010175.1"/>
</dbReference>
<dbReference type="EnsemblBacteria" id="ABY35028">
    <property type="protein sequence ID" value="ABY35028"/>
    <property type="gene ID" value="Caur_1811"/>
</dbReference>
<dbReference type="InParanoid" id="A9WD61"/>
<dbReference type="PANTHER" id="PTHR43236:SF2">
    <property type="entry name" value="BLL0069 PROTEIN"/>
    <property type="match status" value="1"/>
</dbReference>
<sequence>MKIQVAPALLRWACERAGFREEDLKGKFPRLDRWLNEEDQPTLKQLERFAQATHTPIGFFFLSEPPTEAIPIPDLRTVGNIRVSRPTPDLLDTIYLCQQRQEWYREFALIAGEPPLSFVGSVRVTDDVVATAERVRQALGFDLEERRQLSSWTDALRRFIEQADALGVLVMVNGVVGSNNRRKLNPAEFRGFALSDPLAPLIFINGADSKAAQMFTLAHELAHLWLGQSALSDVGPTTTPENDVEWWCNAVAAELLVPLAALRSELYSREELRHTLDRLSRQFKVSTLVILRRLYDVEYLTREQLWAEYEVEVDRLSRISAASGGNFYSTTAARVSKRFARAVAISVWEGRTSFSEASRLLGFKNMSTFREFSIQLGIVA</sequence>
<keyword evidence="3" id="KW-1185">Reference proteome</keyword>
<dbReference type="Gene3D" id="1.10.10.2910">
    <property type="match status" value="1"/>
</dbReference>
<dbReference type="Proteomes" id="UP000002008">
    <property type="component" value="Chromosome"/>
</dbReference>
<evidence type="ECO:0000313" key="3">
    <source>
        <dbReference type="Proteomes" id="UP000002008"/>
    </source>
</evidence>
<evidence type="ECO:0000313" key="2">
    <source>
        <dbReference type="EMBL" id="ABY35028.1"/>
    </source>
</evidence>
<reference evidence="3" key="1">
    <citation type="journal article" date="2011" name="BMC Genomics">
        <title>Complete genome sequence of the filamentous anoxygenic phototrophic bacterium Chloroflexus aurantiacus.</title>
        <authorList>
            <person name="Tang K.H."/>
            <person name="Barry K."/>
            <person name="Chertkov O."/>
            <person name="Dalin E."/>
            <person name="Han C.S."/>
            <person name="Hauser L.J."/>
            <person name="Honchak B.M."/>
            <person name="Karbach L.E."/>
            <person name="Land M.L."/>
            <person name="Lapidus A."/>
            <person name="Larimer F.W."/>
            <person name="Mikhailova N."/>
            <person name="Pitluck S."/>
            <person name="Pierson B.K."/>
            <person name="Blankenship R.E."/>
        </authorList>
    </citation>
    <scope>NUCLEOTIDE SEQUENCE [LARGE SCALE GENOMIC DNA]</scope>
    <source>
        <strain evidence="3">ATCC 29366 / DSM 635 / J-10-fl</strain>
    </source>
</reference>
<dbReference type="eggNOG" id="COG2856">
    <property type="taxonomic scope" value="Bacteria"/>
</dbReference>
<dbReference type="HOGENOM" id="CLU_057454_1_0_0"/>
<dbReference type="InterPro" id="IPR052345">
    <property type="entry name" value="Rad_response_metalloprotease"/>
</dbReference>
<feature type="domain" description="IrrE N-terminal-like" evidence="1">
    <location>
        <begin position="164"/>
        <end position="294"/>
    </location>
</feature>
<protein>
    <recommendedName>
        <fullName evidence="1">IrrE N-terminal-like domain-containing protein</fullName>
    </recommendedName>
</protein>
<proteinExistence type="predicted"/>
<dbReference type="PANTHER" id="PTHR43236">
    <property type="entry name" value="ANTITOXIN HIGA1"/>
    <property type="match status" value="1"/>
</dbReference>
<gene>
    <name evidence="2" type="ordered locus">Caur_1811</name>
</gene>